<dbReference type="EMBL" id="DAAEEB010000003">
    <property type="protein sequence ID" value="HAA8052689.1"/>
    <property type="molecule type" value="Genomic_DNA"/>
</dbReference>
<evidence type="ECO:0000313" key="15">
    <source>
        <dbReference type="EMBL" id="EAG4330872.1"/>
    </source>
</evidence>
<evidence type="ECO:0000313" key="13">
    <source>
        <dbReference type="EMBL" id="EAG2514586.1"/>
    </source>
</evidence>
<dbReference type="EMBL" id="DAAIHR010000002">
    <property type="protein sequence ID" value="HAB8397489.1"/>
    <property type="molecule type" value="Genomic_DNA"/>
</dbReference>
<dbReference type="EMBL" id="AAAIKW010000003">
    <property type="protein sequence ID" value="EAC4552121.1"/>
    <property type="molecule type" value="Genomic_DNA"/>
</dbReference>
<dbReference type="Proteomes" id="UP000368512">
    <property type="component" value="Unassembled WGS sequence"/>
</dbReference>
<evidence type="ECO:0000313" key="19">
    <source>
        <dbReference type="EMBL" id="EAG9386623.1"/>
    </source>
</evidence>
<gene>
    <name evidence="18" type="ORF">AB917_01100</name>
    <name evidence="2" type="ORF">ABZ57_06460</name>
    <name evidence="3" type="ORF">ARY78_08825</name>
    <name evidence="13" type="ORF">B1N52_05390</name>
    <name evidence="12" type="ORF">B1S26_06965</name>
    <name evidence="14" type="ORF">B5K54_01765</name>
    <name evidence="26" type="ORF">BCZ19_07495</name>
    <name evidence="11" type="ORF">BCZ21_04195</name>
    <name evidence="16" type="ORF">CA369_01105</name>
    <name evidence="15" type="ORF">CAV64_06375</name>
    <name evidence="19" type="ORF">CW845_03880</name>
    <name evidence="21" type="ORF">D7104_04205</name>
    <name evidence="38" type="ORF">DCK61_11850</name>
    <name evidence="17" type="ORF">DCT16_04925</name>
    <name evidence="5" type="ORF">DQ70_06260</name>
    <name evidence="4" type="ORF">DU018_07670</name>
    <name evidence="40" type="ORF">DYZ80_01119</name>
    <name evidence="20" type="ORF">E5F58_11645</name>
    <name evidence="10" type="ORF">EX365_08195</name>
    <name evidence="9" type="ORF">EXZ73_02535</name>
    <name evidence="27" type="ORF">F6436_01075</name>
    <name evidence="28" type="ORF">F6515_11125</name>
    <name evidence="22" type="ORF">FA835_03000</name>
    <name evidence="24" type="ORF">FLQ97_00055</name>
    <name evidence="23" type="ORF">FLR03_09480</name>
    <name evidence="25" type="ORF">FNX40_01070</name>
    <name evidence="31" type="ORF">FV747_01050</name>
    <name evidence="32" type="ORF">G3O21_000213</name>
    <name evidence="33" type="ORF">GHH22_05895</name>
    <name evidence="30" type="ORF">GJW51_03875</name>
    <name evidence="29" type="ORF">GQG13_05350</name>
    <name evidence="34" type="ORF">GYR60_03065</name>
    <name evidence="35" type="ORF">GYS09_06415</name>
    <name evidence="36" type="ORF">GYX23_01045</name>
    <name evidence="37" type="ORF">GYY14_03920</name>
    <name evidence="39" type="ORF">HZJ64_04060</name>
    <name evidence="6" type="ORF">KV70_01070</name>
    <name evidence="7" type="ORF">QD52_05210</name>
    <name evidence="8" type="ORF">UI29_05200</name>
</gene>
<reference evidence="40 41" key="1">
    <citation type="journal article" date="2018" name="BMC Genomics">
        <title>Genes significantly associated with lineage II food isolates of Listeria monocytogenes.</title>
        <authorList>
            <person name="Pirone-Davies C."/>
            <person name="Chen Y."/>
            <person name="Pightling A."/>
            <person name="Ryan G."/>
            <person name="Wang Y."/>
            <person name="Yao K."/>
            <person name="Hoffmann M."/>
            <person name="Allard M.W."/>
        </authorList>
    </citation>
    <scope>NUCLEOTIDE SEQUENCE [LARGE SCALE GENOMIC DNA]</scope>
    <source>
        <strain evidence="40 41">PNUSAL000550</strain>
    </source>
</reference>
<dbReference type="Proteomes" id="UP000841146">
    <property type="component" value="Unassembled WGS sequence"/>
</dbReference>
<evidence type="ECO:0000313" key="55">
    <source>
        <dbReference type="Proteomes" id="UP000403352"/>
    </source>
</evidence>
<dbReference type="EMBL" id="AABDGJ010000001">
    <property type="protein sequence ID" value="EAG6989192.1"/>
    <property type="molecule type" value="Genomic_DNA"/>
</dbReference>
<evidence type="ECO:0000313" key="75">
    <source>
        <dbReference type="Proteomes" id="UP000840197"/>
    </source>
</evidence>
<evidence type="ECO:0000313" key="66">
    <source>
        <dbReference type="Proteomes" id="UP000522199"/>
    </source>
</evidence>
<evidence type="ECO:0000313" key="4">
    <source>
        <dbReference type="EMBL" id="EAC6548238.1"/>
    </source>
</evidence>
<evidence type="ECO:0000313" key="62">
    <source>
        <dbReference type="Proteomes" id="UP000467536"/>
    </source>
</evidence>
<evidence type="ECO:0000313" key="58">
    <source>
        <dbReference type="Proteomes" id="UP000427828"/>
    </source>
</evidence>
<dbReference type="EMBL" id="AANPAU010000001">
    <property type="protein sequence ID" value="EDP8512821.1"/>
    <property type="molecule type" value="Genomic_DNA"/>
</dbReference>
<dbReference type="CDD" id="cd00093">
    <property type="entry name" value="HTH_XRE"/>
    <property type="match status" value="1"/>
</dbReference>
<dbReference type="EMBL" id="AAHZFY010000001">
    <property type="protein sequence ID" value="ECB9512117.1"/>
    <property type="molecule type" value="Genomic_DNA"/>
</dbReference>
<dbReference type="EMBL" id="AABBHO010000004">
    <property type="protein sequence ID" value="EAG2996016.1"/>
    <property type="molecule type" value="Genomic_DNA"/>
</dbReference>
<organism evidence="18 72">
    <name type="scientific">Listeria monocytogenes</name>
    <dbReference type="NCBI Taxonomy" id="1639"/>
    <lineage>
        <taxon>Bacteria</taxon>
        <taxon>Bacillati</taxon>
        <taxon>Bacillota</taxon>
        <taxon>Bacilli</taxon>
        <taxon>Bacillales</taxon>
        <taxon>Listeriaceae</taxon>
        <taxon>Listeria</taxon>
    </lineage>
</organism>
<evidence type="ECO:0000313" key="33">
    <source>
        <dbReference type="EMBL" id="HAA8052689.1"/>
    </source>
</evidence>
<dbReference type="EMBL" id="AALEDS010000001">
    <property type="protein sequence ID" value="ECY6542909.1"/>
    <property type="molecule type" value="Genomic_DNA"/>
</dbReference>
<evidence type="ECO:0000313" key="5">
    <source>
        <dbReference type="EMBL" id="EAC7480281.1"/>
    </source>
</evidence>
<evidence type="ECO:0000313" key="44">
    <source>
        <dbReference type="Proteomes" id="UP000339309"/>
    </source>
</evidence>
<evidence type="ECO:0000313" key="31">
    <source>
        <dbReference type="EMBL" id="EDO0984585.1"/>
    </source>
</evidence>
<proteinExistence type="predicted"/>
<dbReference type="Pfam" id="PF01381">
    <property type="entry name" value="HTH_3"/>
    <property type="match status" value="1"/>
</dbReference>
<dbReference type="SUPFAM" id="SSF47413">
    <property type="entry name" value="lambda repressor-like DNA-binding domains"/>
    <property type="match status" value="1"/>
</dbReference>
<dbReference type="Proteomes" id="UP000345329">
    <property type="component" value="Unassembled WGS sequence"/>
</dbReference>
<dbReference type="Proteomes" id="UP000566721">
    <property type="component" value="Unassembled WGS sequence"/>
</dbReference>
<dbReference type="EMBL" id="AAANYN010000003">
    <property type="protein sequence ID" value="EAD5773160.1"/>
    <property type="molecule type" value="Genomic_DNA"/>
</dbReference>
<evidence type="ECO:0000313" key="54">
    <source>
        <dbReference type="Proteomes" id="UP000398321"/>
    </source>
</evidence>
<accession>A0A0B8REN1</accession>
<comment type="caution">
    <text evidence="18">The sequence shown here is derived from an EMBL/GenBank/DDBJ whole genome shotgun (WGS) entry which is preliminary data.</text>
</comment>
<dbReference type="EMBL" id="AAANYR010000004">
    <property type="protein sequence ID" value="EAD5786533.1"/>
    <property type="molecule type" value="Genomic_DNA"/>
</dbReference>
<evidence type="ECO:0000313" key="52">
    <source>
        <dbReference type="Proteomes" id="UP000376505"/>
    </source>
</evidence>
<sequence length="252" mass="28917">MIHSTLSGITKRMAKIIFVKDEQNEFQAYDFLQNLIVEEPLMATLVFQGLLQLETAETRKLSTGKQILPDVHLIIGKSQAYSLQTTRVETTVDQPIQEMKAHFKDKNCRLIYFTAFSGDETYYCFVKGYFKDKNPFTDQMSAYREEVKRVFLRRIEAETSIGHADYQFETLKNKALANEGIAHYLDSFSASLGKYIFSKRMEKKWSQLDLALKSDLSPVIIGRLEAGDPDLTLRMYQKVCTVLGVKTTFSVD</sequence>
<dbReference type="EMBL" id="AAAJWF010000003">
    <property type="protein sequence ID" value="EAC7480281.1"/>
    <property type="molecule type" value="Genomic_DNA"/>
</dbReference>
<dbReference type="EMBL" id="AANCRK010000002">
    <property type="protein sequence ID" value="EDN7714551.1"/>
    <property type="molecule type" value="Genomic_DNA"/>
</dbReference>
<reference evidence="31 62" key="6">
    <citation type="submission" date="2019-08" db="EMBL/GenBank/DDBJ databases">
        <authorList>
            <person name="Ashton P.M."/>
            <person name="Dallman T."/>
            <person name="Nair S."/>
            <person name="De Pinna E."/>
            <person name="Peters T."/>
            <person name="Grant K."/>
        </authorList>
    </citation>
    <scope>NUCLEOTIDE SEQUENCE [LARGE SCALE GENOMIC DNA]</scope>
    <source>
        <strain evidence="31 62">788324</strain>
    </source>
</reference>
<evidence type="ECO:0000313" key="71">
    <source>
        <dbReference type="Proteomes" id="UP000544530"/>
    </source>
</evidence>
<dbReference type="EMBL" id="AABEKY010000002">
    <property type="protein sequence ID" value="EAG9386623.1"/>
    <property type="molecule type" value="Genomic_DNA"/>
</dbReference>
<dbReference type="InterPro" id="IPR010982">
    <property type="entry name" value="Lambda_DNA-bd_dom_sf"/>
</dbReference>
<evidence type="ECO:0000313" key="11">
    <source>
        <dbReference type="EMBL" id="EAG2086448.1"/>
    </source>
</evidence>
<evidence type="ECO:0000313" key="51">
    <source>
        <dbReference type="Proteomes" id="UP000368512"/>
    </source>
</evidence>
<evidence type="ECO:0000313" key="8">
    <source>
        <dbReference type="EMBL" id="EAD3792173.1"/>
    </source>
</evidence>
<evidence type="ECO:0000313" key="32">
    <source>
        <dbReference type="EMBL" id="EDP8512821.1"/>
    </source>
</evidence>
<evidence type="ECO:0000313" key="48">
    <source>
        <dbReference type="Proteomes" id="UP000354255"/>
    </source>
</evidence>
<evidence type="ECO:0000313" key="36">
    <source>
        <dbReference type="EMBL" id="HAC0011573.1"/>
    </source>
</evidence>
<dbReference type="EMBL" id="AABBZO010000001">
    <property type="protein sequence ID" value="EAG4460875.1"/>
    <property type="molecule type" value="Genomic_DNA"/>
</dbReference>
<feature type="domain" description="HTH cro/C1-type" evidence="1">
    <location>
        <begin position="200"/>
        <end position="250"/>
    </location>
</feature>
<evidence type="ECO:0000313" key="2">
    <source>
        <dbReference type="EMBL" id="EAC4552121.1"/>
    </source>
</evidence>
<dbReference type="EMBL" id="AABCVX010000002">
    <property type="protein sequence ID" value="EAG6168732.1"/>
    <property type="molecule type" value="Genomic_DNA"/>
</dbReference>
<reference evidence="44 48" key="4">
    <citation type="submission" date="2018-06" db="EMBL/GenBank/DDBJ databases">
        <authorList>
            <consortium name="PulseNet: The National Subtyping Network for Foodborne Disease Surveillance"/>
            <person name="Tarr C.L."/>
            <person name="Trees E."/>
            <person name="Katz L.S."/>
            <person name="Carleton-Romer H.A."/>
            <person name="Stroika S."/>
            <person name="Kucerova Z."/>
            <person name="Roache K.F."/>
            <person name="Sabol A.L."/>
            <person name="Besser J."/>
            <person name="Gerner-Smidt P."/>
        </authorList>
    </citation>
    <scope>NUCLEOTIDE SEQUENCE [LARGE SCALE GENOMIC DNA]</scope>
    <source>
        <strain evidence="2 44">2015L-6227</strain>
        <strain evidence="6 48">PNUSAL000910</strain>
        <strain evidence="21 47">PNUSAL004402</strain>
        <strain evidence="28 65">PNUSAL005692</strain>
    </source>
</reference>
<dbReference type="EMBL" id="DAAJCS010000001">
    <property type="protein sequence ID" value="HAC0011573.1"/>
    <property type="molecule type" value="Genomic_DNA"/>
</dbReference>
<dbReference type="AlphaFoldDB" id="A0A0B8REN1"/>
<dbReference type="Proteomes" id="UP000460224">
    <property type="component" value="Unassembled WGS sequence"/>
</dbReference>
<dbReference type="EMBL" id="AAAJKI010000015">
    <property type="protein sequence ID" value="EAC6548238.1"/>
    <property type="molecule type" value="Genomic_DNA"/>
</dbReference>
<evidence type="ECO:0000313" key="73">
    <source>
        <dbReference type="Proteomes" id="UP000549379"/>
    </source>
</evidence>
<dbReference type="OMA" id="PFTDQMG"/>
<evidence type="ECO:0000313" key="18">
    <source>
        <dbReference type="EMBL" id="EAG6989192.1"/>
    </source>
</evidence>
<dbReference type="Proteomes" id="UP000331186">
    <property type="component" value="Unassembled WGS sequence"/>
</dbReference>
<evidence type="ECO:0000313" key="69">
    <source>
        <dbReference type="Proteomes" id="UP000528151"/>
    </source>
</evidence>
<dbReference type="Proteomes" id="UP000427828">
    <property type="component" value="Unassembled WGS sequence"/>
</dbReference>
<dbReference type="EMBL" id="AABBAW010000002">
    <property type="protein sequence ID" value="EAG2514586.1"/>
    <property type="molecule type" value="Genomic_DNA"/>
</dbReference>
<reference evidence="56 66" key="5">
    <citation type="submission" date="2019-04" db="EMBL/GenBank/DDBJ databases">
        <authorList>
            <consortium name="GenomeTrakr network: Whole genome sequencing for foodborne pathogen traceback"/>
        </authorList>
    </citation>
    <scope>NUCLEOTIDE SEQUENCE [LARGE SCALE GENOMIC DNA]</scope>
    <source>
        <strain evidence="18 72">CFSAN004300</strain>
        <strain evidence="19 66">CFSAN072474</strain>
        <strain evidence="27 49">FLAG-55987</strain>
        <strain evidence="22 56">PHLUSALM00088</strain>
    </source>
</reference>
<dbReference type="Proteomes" id="UP000272537">
    <property type="component" value="Unassembled WGS sequence"/>
</dbReference>
<dbReference type="Proteomes" id="UP000522199">
    <property type="component" value="Unassembled WGS sequence"/>
</dbReference>
<evidence type="ECO:0000313" key="29">
    <source>
        <dbReference type="EMBL" id="EDN7714551.1"/>
    </source>
</evidence>
<evidence type="ECO:0000313" key="56">
    <source>
        <dbReference type="Proteomes" id="UP000410967"/>
    </source>
</evidence>
<dbReference type="Proteomes" id="UP000376505">
    <property type="component" value="Unassembled WGS sequence"/>
</dbReference>
<dbReference type="EMBL" id="AANDSR010000002">
    <property type="protein sequence ID" value="EDN9835804.1"/>
    <property type="molecule type" value="Genomic_DNA"/>
</dbReference>
<dbReference type="EMBL" id="AANEHK010000001">
    <property type="protein sequence ID" value="EDO0984585.1"/>
    <property type="molecule type" value="Genomic_DNA"/>
</dbReference>
<evidence type="ECO:0000313" key="67">
    <source>
        <dbReference type="Proteomes" id="UP000525850"/>
    </source>
</evidence>
<evidence type="ECO:0000313" key="34">
    <source>
        <dbReference type="EMBL" id="HAB8397489.1"/>
    </source>
</evidence>
<dbReference type="Proteomes" id="UP000544530">
    <property type="component" value="Unassembled WGS sequence"/>
</dbReference>
<evidence type="ECO:0000313" key="40">
    <source>
        <dbReference type="EMBL" id="RKA09475.1"/>
    </source>
</evidence>
<reference evidence="34" key="8">
    <citation type="submission" date="2020-01" db="EMBL/GenBank/DDBJ databases">
        <authorList>
            <consortium name="NCBI Pathogen Detection Project"/>
        </authorList>
    </citation>
    <scope>NUCLEOTIDE SEQUENCE</scope>
    <source>
        <strain evidence="33">09CEB371LM</strain>
        <strain evidence="35">CFIAFB20100120</strain>
        <strain evidence="34">CFIAFB20130012</strain>
        <strain evidence="37">CFIAFB20170037</strain>
        <strain evidence="36">CFIAFB20170045</strain>
    </source>
</reference>
<dbReference type="Proteomes" id="UP000365297">
    <property type="component" value="Unassembled WGS sequence"/>
</dbReference>
<dbReference type="Proteomes" id="UP000548278">
    <property type="component" value="Unassembled WGS sequence"/>
</dbReference>
<dbReference type="EMBL" id="AAHZFN010000011">
    <property type="protein sequence ID" value="ECB9473902.1"/>
    <property type="molecule type" value="Genomic_DNA"/>
</dbReference>
<dbReference type="Proteomes" id="UP000840039">
    <property type="component" value="Unassembled WGS sequence"/>
</dbReference>
<evidence type="ECO:0000313" key="50">
    <source>
        <dbReference type="Proteomes" id="UP000365297"/>
    </source>
</evidence>
<evidence type="ECO:0000313" key="59">
    <source>
        <dbReference type="Proteomes" id="UP000455569"/>
    </source>
</evidence>
<dbReference type="Proteomes" id="UP000410967">
    <property type="component" value="Unassembled WGS sequence"/>
</dbReference>
<dbReference type="Proteomes" id="UP000364988">
    <property type="component" value="Unassembled WGS sequence"/>
</dbReference>
<dbReference type="EMBL" id="AAIAJJ010000001">
    <property type="protein sequence ID" value="ECC1555389.1"/>
    <property type="molecule type" value="Genomic_DNA"/>
</dbReference>
<dbReference type="Proteomes" id="UP000455569">
    <property type="component" value="Unassembled WGS sequence"/>
</dbReference>
<evidence type="ECO:0000313" key="77">
    <source>
        <dbReference type="Proteomes" id="UP000844415"/>
    </source>
</evidence>
<dbReference type="EMBL" id="AACJYH010000003">
    <property type="protein sequence ID" value="EAK8896900.1"/>
    <property type="molecule type" value="Genomic_DNA"/>
</dbReference>
<dbReference type="Proteomes" id="UP000467347">
    <property type="component" value="Unassembled WGS sequence"/>
</dbReference>
<dbReference type="EMBL" id="AAALRN010000002">
    <property type="protein sequence ID" value="EAD1184484.1"/>
    <property type="molecule type" value="Genomic_DNA"/>
</dbReference>
<reference evidence="75 76" key="2">
    <citation type="journal article" date="2018" name="Genome Biol.">
        <title>SKESA: strategic k-mer extension for scrupulous assemblies.</title>
        <authorList>
            <person name="Souvorov A."/>
            <person name="Agarwala R."/>
            <person name="Lipman D.J."/>
        </authorList>
    </citation>
    <scope>NUCLEOTIDE SEQUENCE [LARGE SCALE GENOMIC DNA]</scope>
    <source>
        <strain evidence="33">09CEB371LM</strain>
        <strain evidence="35 77">CFIAFB20100120</strain>
        <strain evidence="34 75">CFIAFB20130012</strain>
        <strain evidence="37">CFIAFB20170037</strain>
        <strain evidence="36 76">CFIAFB20170045</strain>
    </source>
</reference>
<evidence type="ECO:0000259" key="1">
    <source>
        <dbReference type="PROSITE" id="PS50943"/>
    </source>
</evidence>
<evidence type="ECO:0000313" key="12">
    <source>
        <dbReference type="EMBL" id="EAG2245147.1"/>
    </source>
</evidence>
<dbReference type="KEGG" id="lmok:CQ02_14285"/>
<evidence type="ECO:0000313" key="9">
    <source>
        <dbReference type="EMBL" id="EAD5773160.1"/>
    </source>
</evidence>
<dbReference type="InterPro" id="IPR001387">
    <property type="entry name" value="Cro/C1-type_HTH"/>
</dbReference>
<evidence type="ECO:0000313" key="72">
    <source>
        <dbReference type="Proteomes" id="UP000548278"/>
    </source>
</evidence>
<evidence type="ECO:0000313" key="60">
    <source>
        <dbReference type="Proteomes" id="UP000460224"/>
    </source>
</evidence>
<dbReference type="EMBL" id="AABBYJ010000003">
    <property type="protein sequence ID" value="EAG4330872.1"/>
    <property type="molecule type" value="Genomic_DNA"/>
</dbReference>
<dbReference type="KEGG" id="lmv:Y193_01620"/>
<dbReference type="Proteomes" id="UP000525850">
    <property type="component" value="Unassembled WGS sequence"/>
</dbReference>
<name>A0A0B8REN1_LISMN</name>
<evidence type="ECO:0000313" key="10">
    <source>
        <dbReference type="EMBL" id="EAD5786533.1"/>
    </source>
</evidence>
<dbReference type="Proteomes" id="UP000350032">
    <property type="component" value="Unassembled WGS sequence"/>
</dbReference>
<dbReference type="EMBL" id="JACAVN010000002">
    <property type="protein sequence ID" value="NYA00999.1"/>
    <property type="molecule type" value="Genomic_DNA"/>
</dbReference>
<dbReference type="PROSITE" id="PS50943">
    <property type="entry name" value="HTH_CROC1"/>
    <property type="match status" value="1"/>
</dbReference>
<dbReference type="EMBL" id="DAAJFY010000002">
    <property type="protein sequence ID" value="HAC0274515.1"/>
    <property type="molecule type" value="Genomic_DNA"/>
</dbReference>
<evidence type="ECO:0000313" key="22">
    <source>
        <dbReference type="EMBL" id="EAK9316069.1"/>
    </source>
</evidence>
<evidence type="ECO:0000313" key="47">
    <source>
        <dbReference type="Proteomes" id="UP000350032"/>
    </source>
</evidence>
<dbReference type="EMBL" id="AAAMZD010000002">
    <property type="protein sequence ID" value="EAD3792173.1"/>
    <property type="molecule type" value="Genomic_DNA"/>
</dbReference>
<dbReference type="Proteomes" id="UP000527632">
    <property type="component" value="Unassembled WGS sequence"/>
</dbReference>
<dbReference type="EMBL" id="DAAIJL010000005">
    <property type="protein sequence ID" value="HAB8556914.1"/>
    <property type="molecule type" value="Genomic_DNA"/>
</dbReference>
<evidence type="ECO:0000313" key="61">
    <source>
        <dbReference type="Proteomes" id="UP000467347"/>
    </source>
</evidence>
<evidence type="ECO:0000313" key="46">
    <source>
        <dbReference type="Proteomes" id="UP000345329"/>
    </source>
</evidence>
<evidence type="ECO:0000313" key="23">
    <source>
        <dbReference type="EMBL" id="ECB9473902.1"/>
    </source>
</evidence>
<evidence type="ECO:0000313" key="57">
    <source>
        <dbReference type="Proteomes" id="UP000423131"/>
    </source>
</evidence>
<dbReference type="Proteomes" id="UP000840197">
    <property type="component" value="Unassembled WGS sequence"/>
</dbReference>
<evidence type="ECO:0000313" key="70">
    <source>
        <dbReference type="Proteomes" id="UP000540117"/>
    </source>
</evidence>
<evidence type="ECO:0000313" key="38">
    <source>
        <dbReference type="EMBL" id="KAA9448350.1"/>
    </source>
</evidence>
<evidence type="ECO:0000313" key="20">
    <source>
        <dbReference type="EMBL" id="EAH4242639.1"/>
    </source>
</evidence>
<evidence type="ECO:0000313" key="53">
    <source>
        <dbReference type="Proteomes" id="UP000389283"/>
    </source>
</evidence>
<evidence type="ECO:0000313" key="28">
    <source>
        <dbReference type="EMBL" id="ECY9783533.1"/>
    </source>
</evidence>
<dbReference type="Proteomes" id="UP000337746">
    <property type="component" value="Unassembled WGS sequence"/>
</dbReference>
<dbReference type="Proteomes" id="UP000540117">
    <property type="component" value="Unassembled WGS sequence"/>
</dbReference>
<evidence type="ECO:0000313" key="3">
    <source>
        <dbReference type="EMBL" id="EAC5550530.1"/>
    </source>
</evidence>
<dbReference type="Proteomes" id="UP000354255">
    <property type="component" value="Unassembled WGS sequence"/>
</dbReference>
<protein>
    <submittedName>
        <fullName evidence="29">Helix-turn-helix domain-containing protein</fullName>
    </submittedName>
    <submittedName>
        <fullName evidence="22 33">Transcriptional regulator</fullName>
    </submittedName>
    <submittedName>
        <fullName evidence="18">XRE family transcriptional regulator</fullName>
    </submittedName>
</protein>
<dbReference type="Proteomes" id="UP000389283">
    <property type="component" value="Unassembled WGS sequence"/>
</dbReference>
<dbReference type="EMBL" id="AABAYG010000003">
    <property type="protein sequence ID" value="EAG2245147.1"/>
    <property type="molecule type" value="Genomic_DNA"/>
</dbReference>
<evidence type="ECO:0000313" key="42">
    <source>
        <dbReference type="Proteomes" id="UP000331186"/>
    </source>
</evidence>
<reference evidence="39 71" key="9">
    <citation type="submission" date="2020-06" db="EMBL/GenBank/DDBJ databases">
        <title>Two Listeria outbreaks in Switzerland in 2018 and 2020.</title>
        <authorList>
            <person name="Stevens M.J.A."/>
            <person name="Bloemberg G."/>
            <person name="Nusch-Inderbinnen M."/>
            <person name="Stephan R."/>
        </authorList>
    </citation>
    <scope>NUCLEOTIDE SEQUENCE [LARGE SCALE GENOMIC DNA]</scope>
    <source>
        <strain evidence="39 71">N18-0707</strain>
    </source>
</reference>
<evidence type="ECO:0000313" key="30">
    <source>
        <dbReference type="EMBL" id="EDN9835804.1"/>
    </source>
</evidence>
<dbReference type="EMBL" id="AAAKQF010000001">
    <property type="protein sequence ID" value="EAC9038799.1"/>
    <property type="molecule type" value="Genomic_DNA"/>
</dbReference>
<evidence type="ECO:0000313" key="17">
    <source>
        <dbReference type="EMBL" id="EAG6168732.1"/>
    </source>
</evidence>
<dbReference type="Gene3D" id="1.10.260.40">
    <property type="entry name" value="lambda repressor-like DNA-binding domains"/>
    <property type="match status" value="1"/>
</dbReference>
<reference evidence="38 60" key="3">
    <citation type="submission" date="2018-04" db="EMBL/GenBank/DDBJ databases">
        <title>Genome Analysis of a Prevalent Clone of Listeria monocytogenes Sequence Type 87 in China.</title>
        <authorList>
            <person name="Wang Y."/>
        </authorList>
    </citation>
    <scope>NUCLEOTIDE SEQUENCE [LARGE SCALE GENOMIC DNA]</scope>
    <source>
        <strain evidence="38 60">ICDC_LM1523</strain>
    </source>
</reference>
<evidence type="ECO:0000313" key="21">
    <source>
        <dbReference type="EMBL" id="EAK8896900.1"/>
    </source>
</evidence>
<dbReference type="Proteomes" id="UP000398321">
    <property type="component" value="Unassembled WGS sequence"/>
</dbReference>
<dbReference type="Proteomes" id="UP000528151">
    <property type="component" value="Unassembled WGS sequence"/>
</dbReference>
<dbReference type="EMBL" id="QDAY01000004">
    <property type="protein sequence ID" value="KAA9448350.1"/>
    <property type="molecule type" value="Genomic_DNA"/>
</dbReference>
<evidence type="ECO:0000313" key="35">
    <source>
        <dbReference type="EMBL" id="HAB8556914.1"/>
    </source>
</evidence>
<dbReference type="Proteomes" id="UP000842809">
    <property type="component" value="Unassembled WGS sequence"/>
</dbReference>
<dbReference type="Proteomes" id="UP000844415">
    <property type="component" value="Unassembled WGS sequence"/>
</dbReference>
<evidence type="ECO:0000313" key="26">
    <source>
        <dbReference type="EMBL" id="ECX6924509.1"/>
    </source>
</evidence>
<dbReference type="EMBL" id="AAAIXK010000004">
    <property type="protein sequence ID" value="EAC5550530.1"/>
    <property type="molecule type" value="Genomic_DNA"/>
</dbReference>
<dbReference type="Proteomes" id="UP000549379">
    <property type="component" value="Unassembled WGS sequence"/>
</dbReference>
<dbReference type="EMBL" id="AALAQH010000003">
    <property type="protein sequence ID" value="ECX6924509.1"/>
    <property type="molecule type" value="Genomic_DNA"/>
</dbReference>
<evidence type="ECO:0000313" key="76">
    <source>
        <dbReference type="Proteomes" id="UP000841146"/>
    </source>
</evidence>
<dbReference type="Proteomes" id="UP000489121">
    <property type="component" value="Unassembled WGS sequence"/>
</dbReference>
<dbReference type="Proteomes" id="UP000344343">
    <property type="component" value="Unassembled WGS sequence"/>
</dbReference>
<evidence type="ECO:0000313" key="24">
    <source>
        <dbReference type="EMBL" id="ECB9512117.1"/>
    </source>
</evidence>
<dbReference type="Proteomes" id="UP000481141">
    <property type="component" value="Unassembled WGS sequence"/>
</dbReference>
<dbReference type="RefSeq" id="WP_003727618.1">
    <property type="nucleotide sequence ID" value="NC_021824.1"/>
</dbReference>
<dbReference type="GO" id="GO:0003677">
    <property type="term" value="F:DNA binding"/>
    <property type="evidence" value="ECO:0007669"/>
    <property type="project" value="InterPro"/>
</dbReference>
<evidence type="ECO:0000313" key="45">
    <source>
        <dbReference type="Proteomes" id="UP000344343"/>
    </source>
</evidence>
<dbReference type="EMBL" id="QXLS01000002">
    <property type="protein sequence ID" value="RKA09475.1"/>
    <property type="molecule type" value="Genomic_DNA"/>
</dbReference>
<dbReference type="EMBL" id="AABGUK010000004">
    <property type="protein sequence ID" value="EAH4242639.1"/>
    <property type="molecule type" value="Genomic_DNA"/>
</dbReference>
<evidence type="ECO:0000313" key="74">
    <source>
        <dbReference type="Proteomes" id="UP000566721"/>
    </source>
</evidence>
<evidence type="ECO:0000313" key="25">
    <source>
        <dbReference type="EMBL" id="ECC1555389.1"/>
    </source>
</evidence>
<evidence type="ECO:0000313" key="39">
    <source>
        <dbReference type="EMBL" id="NYA00999.1"/>
    </source>
</evidence>
<evidence type="ECO:0000313" key="37">
    <source>
        <dbReference type="EMBL" id="HAC0274515.1"/>
    </source>
</evidence>
<dbReference type="Proteomes" id="UP000478704">
    <property type="component" value="Unassembled WGS sequence"/>
</dbReference>
<evidence type="ECO:0000313" key="16">
    <source>
        <dbReference type="EMBL" id="EAG4460875.1"/>
    </source>
</evidence>
<evidence type="ECO:0000313" key="63">
    <source>
        <dbReference type="Proteomes" id="UP000478704"/>
    </source>
</evidence>
<evidence type="ECO:0000313" key="7">
    <source>
        <dbReference type="EMBL" id="EAD1184484.1"/>
    </source>
</evidence>
<evidence type="ECO:0000313" key="6">
    <source>
        <dbReference type="EMBL" id="EAC9038799.1"/>
    </source>
</evidence>
<dbReference type="EMBL" id="AABAWE010000002">
    <property type="protein sequence ID" value="EAG2086448.1"/>
    <property type="molecule type" value="Genomic_DNA"/>
</dbReference>
<dbReference type="EMBL" id="AACKDQ010000005">
    <property type="protein sequence ID" value="EAK9316069.1"/>
    <property type="molecule type" value="Genomic_DNA"/>
</dbReference>
<evidence type="ECO:0000313" key="64">
    <source>
        <dbReference type="Proteomes" id="UP000481141"/>
    </source>
</evidence>
<dbReference type="Proteomes" id="UP000467536">
    <property type="component" value="Unassembled WGS sequence"/>
</dbReference>
<evidence type="ECO:0000313" key="65">
    <source>
        <dbReference type="Proteomes" id="UP000489121"/>
    </source>
</evidence>
<reference evidence="29 59" key="7">
    <citation type="submission" date="2019-12" db="EMBL/GenBank/DDBJ databases">
        <authorList>
            <consortium name="GenomeTrakr: Next Generation Sequencing Network for Food Pathogen Tracability"/>
        </authorList>
    </citation>
    <scope>NUCLEOTIDE SEQUENCE [LARGE SCALE GENOMIC DNA]</scope>
    <source>
        <strain evidence="14 73">10B02965A-1</strain>
        <strain evidence="5 51">CFSAN008042</strain>
        <strain evidence="16 69">CFSAN063727</strain>
        <strain evidence="29 59">CFSAN102901</strain>
        <strain evidence="3 50">FDA00007096</strain>
        <strain evidence="7 55">FDA00008584</strain>
        <strain evidence="12">FDA00011243</strain>
        <strain evidence="4 42">FDA00013332</strain>
        <strain evidence="10 45">FDA00013853</strain>
        <strain evidence="23 57">FDA00014336</strain>
        <strain evidence="25 53">FDA00014370</strain>
        <strain evidence="24 54">FDA00014392</strain>
        <strain evidence="32">FDA00015054</strain>
        <strain evidence="15 70">FDA1005580-S054-001</strain>
        <strain evidence="63">FDA1090798-S029-001</strain>
        <strain evidence="64">FDA956581-098-004</strain>
        <strain evidence="13 67">FDA960927-006-004</strain>
        <strain evidence="17 74">FLAG-38921</strain>
        <strain evidence="26 58">FLAG-51482A</strain>
        <strain evidence="11 43">FLAG-54356</strain>
        <strain evidence="9 52">FSIS31901579</strain>
        <strain evidence="20 68">LS1344</strain>
        <strain evidence="30 61">OSF101448</strain>
        <strain evidence="8 46">VA-WGS-00405</strain>
    </source>
</reference>
<dbReference type="SMART" id="SM00530">
    <property type="entry name" value="HTH_XRE"/>
    <property type="match status" value="1"/>
</dbReference>
<evidence type="ECO:0000313" key="27">
    <source>
        <dbReference type="EMBL" id="ECY6542909.1"/>
    </source>
</evidence>
<dbReference type="Proteomes" id="UP000339309">
    <property type="component" value="Unassembled WGS sequence"/>
</dbReference>
<evidence type="ECO:0000313" key="41">
    <source>
        <dbReference type="Proteomes" id="UP000272537"/>
    </source>
</evidence>
<evidence type="ECO:0000313" key="14">
    <source>
        <dbReference type="EMBL" id="EAG2996016.1"/>
    </source>
</evidence>
<evidence type="ECO:0000313" key="68">
    <source>
        <dbReference type="Proteomes" id="UP000527632"/>
    </source>
</evidence>
<dbReference type="EMBL" id="AALGDA010000039">
    <property type="protein sequence ID" value="ECY9783533.1"/>
    <property type="molecule type" value="Genomic_DNA"/>
</dbReference>
<evidence type="ECO:0000313" key="49">
    <source>
        <dbReference type="Proteomes" id="UP000364988"/>
    </source>
</evidence>
<dbReference type="Proteomes" id="UP000403352">
    <property type="component" value="Unassembled WGS sequence"/>
</dbReference>
<evidence type="ECO:0000313" key="43">
    <source>
        <dbReference type="Proteomes" id="UP000337746"/>
    </source>
</evidence>
<dbReference type="Proteomes" id="UP000423131">
    <property type="component" value="Unassembled WGS sequence"/>
</dbReference>